<keyword evidence="2" id="KW-1133">Transmembrane helix</keyword>
<evidence type="ECO:0000256" key="3">
    <source>
        <dbReference type="SAM" id="SignalP"/>
    </source>
</evidence>
<feature type="compositionally biased region" description="Basic and acidic residues" evidence="1">
    <location>
        <begin position="545"/>
        <end position="560"/>
    </location>
</feature>
<feature type="signal peptide" evidence="3">
    <location>
        <begin position="1"/>
        <end position="37"/>
    </location>
</feature>
<protein>
    <recommendedName>
        <fullName evidence="6">LPXTG-domain-containing protein</fullName>
    </recommendedName>
</protein>
<evidence type="ECO:0000256" key="2">
    <source>
        <dbReference type="SAM" id="Phobius"/>
    </source>
</evidence>
<reference evidence="4" key="1">
    <citation type="submission" date="2023-06" db="EMBL/GenBank/DDBJ databases">
        <title>Draft genome of Marssonina rosae.</title>
        <authorList>
            <person name="Cheng Q."/>
        </authorList>
    </citation>
    <scope>NUCLEOTIDE SEQUENCE</scope>
    <source>
        <strain evidence="4">R4</strain>
    </source>
</reference>
<gene>
    <name evidence="4" type="ORF">QTJ16_001647</name>
</gene>
<comment type="caution">
    <text evidence="4">The sequence shown here is derived from an EMBL/GenBank/DDBJ whole genome shotgun (WGS) entry which is preliminary data.</text>
</comment>
<evidence type="ECO:0000313" key="5">
    <source>
        <dbReference type="Proteomes" id="UP001285354"/>
    </source>
</evidence>
<evidence type="ECO:0000313" key="4">
    <source>
        <dbReference type="EMBL" id="KAK2628544.1"/>
    </source>
</evidence>
<evidence type="ECO:0000256" key="1">
    <source>
        <dbReference type="SAM" id="MobiDB-lite"/>
    </source>
</evidence>
<keyword evidence="3" id="KW-0732">Signal</keyword>
<evidence type="ECO:0008006" key="6">
    <source>
        <dbReference type="Google" id="ProtNLM"/>
    </source>
</evidence>
<accession>A0AAD9T4D8</accession>
<dbReference type="Proteomes" id="UP001285354">
    <property type="component" value="Unassembled WGS sequence"/>
</dbReference>
<feature type="compositionally biased region" description="Polar residues" evidence="1">
    <location>
        <begin position="516"/>
        <end position="528"/>
    </location>
</feature>
<feature type="compositionally biased region" description="Low complexity" evidence="1">
    <location>
        <begin position="350"/>
        <end position="367"/>
    </location>
</feature>
<feature type="region of interest" description="Disordered" evidence="1">
    <location>
        <begin position="293"/>
        <end position="441"/>
    </location>
</feature>
<feature type="region of interest" description="Disordered" evidence="1">
    <location>
        <begin position="460"/>
        <end position="591"/>
    </location>
</feature>
<sequence length="591" mass="63156">MLLPSYRASSPIQSRRTAKKAISALSIVAALLSPASGLQVTPNSACASLCTDSPASDVSDPNLSNTDGSDVVCRDEDYSNSPVGYKFETCLNCLQSSSAVSSDENDQAWYFYNLRFALNKCIFGVTSATDSISTPCSTSTECGPLASALGDGMSTPSTTSQYSYCSVHENSFLGSSLEVCRECLRLNSDASYLSNFLLALQAGCSQRPASGMVIGLNSTLFTKDEVIITFPHHPTGKKKNQGLSTDTIIGIAVGCGVLLLLLIAAAFVCVRKRRMARHLRRLQSPLHERFGADNITAPHSGAYSSPQTSPPFKEESVPMSRAPKVRNFSFSRQRARQAEDWQGAPLRNAPPESYSSNPPLYSPPRSNVDPIPAHHAYIPPEYTPPSRSSISPISFSSPLSPLQPRPQPVHASHPQRSAPPAIPPLNPRNSLPWDPRAALGRNPSLASDLIASGHIAAATGNQSNVSVPLPSPPGLGQPRKKNSPSLAEPLPIPHDRNSSSSCFAPPPRPSSAHARNVTSASRLQTSNLGARRGFVPSLVQTGSEEDVRKNGERLYREGRRGAPPTGTEARPAVEGKSPESDISVELWPGSY</sequence>
<proteinExistence type="predicted"/>
<keyword evidence="5" id="KW-1185">Reference proteome</keyword>
<organism evidence="4 5">
    <name type="scientific">Diplocarpon rosae</name>
    <dbReference type="NCBI Taxonomy" id="946125"/>
    <lineage>
        <taxon>Eukaryota</taxon>
        <taxon>Fungi</taxon>
        <taxon>Dikarya</taxon>
        <taxon>Ascomycota</taxon>
        <taxon>Pezizomycotina</taxon>
        <taxon>Leotiomycetes</taxon>
        <taxon>Helotiales</taxon>
        <taxon>Drepanopezizaceae</taxon>
        <taxon>Diplocarpon</taxon>
    </lineage>
</organism>
<dbReference type="EMBL" id="JAUBYV010000002">
    <property type="protein sequence ID" value="KAK2628544.1"/>
    <property type="molecule type" value="Genomic_DNA"/>
</dbReference>
<feature type="chain" id="PRO_5041984996" description="LPXTG-domain-containing protein" evidence="3">
    <location>
        <begin position="38"/>
        <end position="591"/>
    </location>
</feature>
<keyword evidence="2" id="KW-0472">Membrane</keyword>
<feature type="compositionally biased region" description="Low complexity" evidence="1">
    <location>
        <begin position="384"/>
        <end position="400"/>
    </location>
</feature>
<feature type="transmembrane region" description="Helical" evidence="2">
    <location>
        <begin position="248"/>
        <end position="270"/>
    </location>
</feature>
<name>A0AAD9T4D8_9HELO</name>
<dbReference type="AlphaFoldDB" id="A0AAD9T4D8"/>
<keyword evidence="2" id="KW-0812">Transmembrane</keyword>